<dbReference type="PANTHER" id="PTHR19446">
    <property type="entry name" value="REVERSE TRANSCRIPTASES"/>
    <property type="match status" value="1"/>
</dbReference>
<dbReference type="SUPFAM" id="SSF56219">
    <property type="entry name" value="DNase I-like"/>
    <property type="match status" value="1"/>
</dbReference>
<accession>A0A8H7VCV0</accession>
<name>A0A8H7VCV0_9FUNG</name>
<dbReference type="InterPro" id="IPR000477">
    <property type="entry name" value="RT_dom"/>
</dbReference>
<dbReference type="InterPro" id="IPR036691">
    <property type="entry name" value="Endo/exonu/phosph_ase_sf"/>
</dbReference>
<organism evidence="2 3">
    <name type="scientific">Circinella minor</name>
    <dbReference type="NCBI Taxonomy" id="1195481"/>
    <lineage>
        <taxon>Eukaryota</taxon>
        <taxon>Fungi</taxon>
        <taxon>Fungi incertae sedis</taxon>
        <taxon>Mucoromycota</taxon>
        <taxon>Mucoromycotina</taxon>
        <taxon>Mucoromycetes</taxon>
        <taxon>Mucorales</taxon>
        <taxon>Lichtheimiaceae</taxon>
        <taxon>Circinella</taxon>
    </lineage>
</organism>
<comment type="caution">
    <text evidence="2">The sequence shown here is derived from an EMBL/GenBank/DDBJ whole genome shotgun (WGS) entry which is preliminary data.</text>
</comment>
<reference evidence="2 3" key="1">
    <citation type="submission" date="2020-12" db="EMBL/GenBank/DDBJ databases">
        <title>Metabolic potential, ecology and presence of endohyphal bacteria is reflected in genomic diversity of Mucoromycotina.</title>
        <authorList>
            <person name="Muszewska A."/>
            <person name="Okrasinska A."/>
            <person name="Steczkiewicz K."/>
            <person name="Drgas O."/>
            <person name="Orlowska M."/>
            <person name="Perlinska-Lenart U."/>
            <person name="Aleksandrzak-Piekarczyk T."/>
            <person name="Szatraj K."/>
            <person name="Zielenkiewicz U."/>
            <person name="Pilsyk S."/>
            <person name="Malc E."/>
            <person name="Mieczkowski P."/>
            <person name="Kruszewska J.S."/>
            <person name="Biernat P."/>
            <person name="Pawlowska J."/>
        </authorList>
    </citation>
    <scope>NUCLEOTIDE SEQUENCE [LARGE SCALE GENOMIC DNA]</scope>
    <source>
        <strain evidence="2 3">CBS 142.35</strain>
    </source>
</reference>
<dbReference type="CDD" id="cd01650">
    <property type="entry name" value="RT_nLTR_like"/>
    <property type="match status" value="1"/>
</dbReference>
<dbReference type="AlphaFoldDB" id="A0A8H7VCV0"/>
<sequence>MSQLPTTTNHNQNGTIICGDINARNKQLLGDKKDTNRGLYLNNFMIENGFQCLNSTYAYGEPTFIKQDTTGRLYTSIVDLFLCNEPLDQVSMQVHNEAGLNSDHRPVSITFVLPSNVPTIPPQNHPRRLWKLGKLMDQDKLEQYKHLCQINIEPIHNQINHFLDNNNIQPDLDQLTADLNFCIYNALDNSVGISHPIKTGNKWFWNDDLERAFQQREHCYRQWTRHTGFLKAEWYDKHQAATINFKSLVRQRKYTTWREFTHKLSTDDFTRTRATIKRIRQHRTKSQPFSDPSGPAVAATTMARHLETVFAGQYLPNIRAGPPPRPSGPHQIDDDCPFTIDTIEDALKSVARKKAPGLDHLHAEMFSPIISIIAPTITALFQLCWKWSHTPIFWRVAQVILIHKKGDHTDPKNFRPISLTSVLRKVMEICLSPSLHSDSLPLDVAQGGFHQQRSTLDQVLCLHELSIRHTRITGQSPSICVLDILSAYDTVDRSVIWRVLKSDVPPPLLGLLQSLFDDVHIEVLISGHVSHRFSPTTGVLQGSILSPHLYSLYINSLPQILRAPLFSSDSDSDSDFLPSSLYSSSTRPIAGHWINALLYADDVILIASPDIMQSLLDRAEQHSLQLGYRWNPTKCIAINATASSSPPLTLYNQPLISTSTFIYLGIPFTNKGTIDTPLLIERNITSTLHSMRVLHQLGCSPAGFPHHLSIQLYKQFIRPKFEYGLAIARFRQIDAKRLDRAQDNCLHMLFGGHSKASTIVFRHMGNIPTMSECIVTLGAKFLNRLSYLPDDALITMLKPFFTNKRFHQLPKLQQNKLWLSLPEPRDSLPSDALKEAISDMRQQHHIQNWGPVEVIVIMLWSIGTSWMDSQDKTV</sequence>
<protein>
    <recommendedName>
        <fullName evidence="1">Reverse transcriptase domain-containing protein</fullName>
    </recommendedName>
</protein>
<proteinExistence type="predicted"/>
<dbReference type="Gene3D" id="3.60.10.10">
    <property type="entry name" value="Endonuclease/exonuclease/phosphatase"/>
    <property type="match status" value="1"/>
</dbReference>
<dbReference type="Pfam" id="PF00078">
    <property type="entry name" value="RVT_1"/>
    <property type="match status" value="1"/>
</dbReference>
<gene>
    <name evidence="2" type="ORF">INT45_005207</name>
</gene>
<evidence type="ECO:0000259" key="1">
    <source>
        <dbReference type="PROSITE" id="PS50878"/>
    </source>
</evidence>
<dbReference type="SUPFAM" id="SSF56672">
    <property type="entry name" value="DNA/RNA polymerases"/>
    <property type="match status" value="1"/>
</dbReference>
<dbReference type="OrthoDB" id="2207231at2759"/>
<dbReference type="InterPro" id="IPR005135">
    <property type="entry name" value="Endo/exonuclease/phosphatase"/>
</dbReference>
<evidence type="ECO:0000313" key="3">
    <source>
        <dbReference type="Proteomes" id="UP000646827"/>
    </source>
</evidence>
<feature type="domain" description="Reverse transcriptase" evidence="1">
    <location>
        <begin position="383"/>
        <end position="668"/>
    </location>
</feature>
<dbReference type="PROSITE" id="PS50878">
    <property type="entry name" value="RT_POL"/>
    <property type="match status" value="1"/>
</dbReference>
<dbReference type="InterPro" id="IPR043502">
    <property type="entry name" value="DNA/RNA_pol_sf"/>
</dbReference>
<keyword evidence="3" id="KW-1185">Reference proteome</keyword>
<evidence type="ECO:0000313" key="2">
    <source>
        <dbReference type="EMBL" id="KAG2215750.1"/>
    </source>
</evidence>
<dbReference type="Pfam" id="PF14529">
    <property type="entry name" value="Exo_endo_phos_2"/>
    <property type="match status" value="1"/>
</dbReference>
<dbReference type="Proteomes" id="UP000646827">
    <property type="component" value="Unassembled WGS sequence"/>
</dbReference>
<dbReference type="GO" id="GO:0003824">
    <property type="term" value="F:catalytic activity"/>
    <property type="evidence" value="ECO:0007669"/>
    <property type="project" value="InterPro"/>
</dbReference>
<dbReference type="EMBL" id="JAEPRB010000490">
    <property type="protein sequence ID" value="KAG2215750.1"/>
    <property type="molecule type" value="Genomic_DNA"/>
</dbReference>